<organism evidence="3 4">
    <name type="scientific">Flavobacterium pectinovorum</name>
    <dbReference type="NCBI Taxonomy" id="29533"/>
    <lineage>
        <taxon>Bacteria</taxon>
        <taxon>Pseudomonadati</taxon>
        <taxon>Bacteroidota</taxon>
        <taxon>Flavobacteriia</taxon>
        <taxon>Flavobacteriales</taxon>
        <taxon>Flavobacteriaceae</taxon>
        <taxon>Flavobacterium</taxon>
    </lineage>
</organism>
<evidence type="ECO:0000259" key="1">
    <source>
        <dbReference type="Pfam" id="PF12733"/>
    </source>
</evidence>
<feature type="domain" description="Cadherin-like beta-sandwich-like" evidence="1">
    <location>
        <begin position="996"/>
        <end position="1087"/>
    </location>
</feature>
<feature type="domain" description="Cadherin-like beta-sandwich-like" evidence="1">
    <location>
        <begin position="698"/>
        <end position="789"/>
    </location>
</feature>
<dbReference type="Gene3D" id="3.30.160.710">
    <property type="match status" value="1"/>
</dbReference>
<sequence>MNRIKIKMNKNLLIVLAFLLFDLGYGQNIITWKGGNAGSAQDWDTPANWNPSRRPVAGDDVIIPNTAFQPIIVGDAYCKSIKLSNSIPGGVVLSVNGDGILIVDNSLEMDSGTSLRIGTGNLFITGDVKMNGGPLQNDVTFTGAGNLTIGGTMTGGTLNAGTGKVEYNSTAPQTVGVYVYNNLTLSGSGLKTITTSNTGVNNTLSMEGTATTSAPPTYGNNATLKYNSSVSHTAGPEWIPYFTSTGGIVIANTGAVTIAVEKKIGKDTPLSIAGRASLLISGQSNFYFGGNLINKGKLISDGVIYIDGDAESQSIDGFTSKGIIMAKNSGKATFTQDMTSGTLTFNGVAGTLNLGTGLTHSFTNWIRFQGILNADSSLLKFSGDVIDNGGSFIAGTGTVEFNGGAQNLGAGSITYNNLTLSGNGTKTFAAQTTINETISIASNIVVDLGATLVHTAKTIKLGGALGAGGSWGSKLSNAVNTDDTFFVRNNGIINVGPTMAVDKSTIAALTTEYGTPSAPSSFVLTAMAMVENILVTPSSEFEVSFDVDKNFSNTVTIPAGATITRTVYVRLKATTRAGDYLSGTVILSSGTTTTSIVIPVAKSTVNKAKLTIIADNLVKNYGEENPTLTFTYNKFVNEETNVVLTAQPVITTTVDKNTNFGSYPQSITVSGAKAENYDITYTAGNFTVNPLKEAGLGNLTISNGPLSPLFVEGTFAYNAISVPYKQTSVTVTPTAKDVTATIKVNNIAVVSGTPFEVVNLQVGSNTIITRVLAQDNLTYKDYVITIAREPASSNAGLTDLAISDGTLSPAFAEGTTKYIATVPNDVTNIKVTPVSADTTATITVNGKEVPSGTASGGLPLQVGENTITTVVTAQDGTINTYTVIVTRASSSNSGLTDLAISEGTLSPAFAEGTIAYTATVPYDIANITVTPITADTTATVTINGKEVPSGTASTDLPLKVGENTIKTVVTAQDGTTTTYTVVVTREEAPLSNNSGLTDLAISEGTLSPAFAEGIIAYTATVPYDIANITVTPITTDTTATVTVNGKEVPSGTASTDLPLKVGENTITTVVTAQDGTTTTYTVVVTREEAPLSSDAGLSDIVVSDGTLSPAFNTDTKGYSVDVPYETDSIIITPKAIDPDAKVEMIVDGITITDNKSPIDLKVGENEITVVVTAPDGTQETYIVVVNRADAIPQAIIPTNIITPNGDGKNDFWIVPGLDKYPNNSVKVFDRAARLVYSKNNYTNEWDGTYKGSPLNEDTYYYLIDLGNGSPKMKGFISIIRDNN</sequence>
<keyword evidence="4" id="KW-1185">Reference proteome</keyword>
<dbReference type="Pfam" id="PF13585">
    <property type="entry name" value="CHU_C"/>
    <property type="match status" value="1"/>
</dbReference>
<feature type="domain" description="Cadherin-like beta-sandwich-like" evidence="1">
    <location>
        <begin position="895"/>
        <end position="986"/>
    </location>
</feature>
<reference evidence="3 4" key="1">
    <citation type="journal article" date="2019" name="Environ. Microbiol.">
        <title>Species interactions and distinct microbial communities in high Arctic permafrost affected cryosols are associated with the CH4 and CO2 gas fluxes.</title>
        <authorList>
            <person name="Altshuler I."/>
            <person name="Hamel J."/>
            <person name="Turney S."/>
            <person name="Magnuson E."/>
            <person name="Levesque R."/>
            <person name="Greer C."/>
            <person name="Whyte L.G."/>
        </authorList>
    </citation>
    <scope>NUCLEOTIDE SEQUENCE [LARGE SCALE GENOMIC DNA]</scope>
    <source>
        <strain evidence="3 4">42</strain>
    </source>
</reference>
<evidence type="ECO:0000313" key="3">
    <source>
        <dbReference type="EMBL" id="TPG35357.1"/>
    </source>
</evidence>
<feature type="domain" description="MBG" evidence="2">
    <location>
        <begin position="610"/>
        <end position="687"/>
    </location>
</feature>
<feature type="domain" description="Cadherin-like beta-sandwich-like" evidence="1">
    <location>
        <begin position="798"/>
        <end position="887"/>
    </location>
</feature>
<feature type="domain" description="Cadherin-like beta-sandwich-like" evidence="1">
    <location>
        <begin position="1098"/>
        <end position="1187"/>
    </location>
</feature>
<accession>A0A502ED47</accession>
<protein>
    <recommendedName>
        <fullName evidence="5">Gliding motility-associated C-terminal domain-containing protein</fullName>
    </recommendedName>
</protein>
<proteinExistence type="predicted"/>
<dbReference type="InterPro" id="IPR025883">
    <property type="entry name" value="Cadherin-like_domain"/>
</dbReference>
<dbReference type="Pfam" id="PF18676">
    <property type="entry name" value="MBG_2"/>
    <property type="match status" value="1"/>
</dbReference>
<dbReference type="InterPro" id="IPR013783">
    <property type="entry name" value="Ig-like_fold"/>
</dbReference>
<evidence type="ECO:0000259" key="2">
    <source>
        <dbReference type="Pfam" id="PF18676"/>
    </source>
</evidence>
<evidence type="ECO:0008006" key="5">
    <source>
        <dbReference type="Google" id="ProtNLM"/>
    </source>
</evidence>
<dbReference type="InterPro" id="IPR041286">
    <property type="entry name" value="MBG_2"/>
</dbReference>
<evidence type="ECO:0000313" key="4">
    <source>
        <dbReference type="Proteomes" id="UP000319700"/>
    </source>
</evidence>
<dbReference type="Proteomes" id="UP000319700">
    <property type="component" value="Unassembled WGS sequence"/>
</dbReference>
<comment type="caution">
    <text evidence="3">The sequence shown here is derived from an EMBL/GenBank/DDBJ whole genome shotgun (WGS) entry which is preliminary data.</text>
</comment>
<dbReference type="PANTHER" id="PTHR14776">
    <property type="entry name" value="CADHERIN-LIKE AND PC-ESTERASE DOMAIN-CONTAINING PROTEIN 1"/>
    <property type="match status" value="1"/>
</dbReference>
<dbReference type="RefSeq" id="WP_140511020.1">
    <property type="nucleotide sequence ID" value="NZ_RCZH01000017.1"/>
</dbReference>
<dbReference type="Pfam" id="PF12733">
    <property type="entry name" value="Cadherin-like"/>
    <property type="match status" value="5"/>
</dbReference>
<dbReference type="EMBL" id="RCZH01000017">
    <property type="protein sequence ID" value="TPG35357.1"/>
    <property type="molecule type" value="Genomic_DNA"/>
</dbReference>
<dbReference type="NCBIfam" id="TIGR04131">
    <property type="entry name" value="Bac_Flav_CTERM"/>
    <property type="match status" value="1"/>
</dbReference>
<dbReference type="OrthoDB" id="1198496at2"/>
<dbReference type="InterPro" id="IPR026341">
    <property type="entry name" value="T9SS_type_B"/>
</dbReference>
<name>A0A502ED47_9FLAO</name>
<dbReference type="PANTHER" id="PTHR14776:SF1">
    <property type="entry name" value="CADHERIN-LIKE AND PC-ESTERASE DOMAIN-CONTAINING PROTEIN 1"/>
    <property type="match status" value="1"/>
</dbReference>
<gene>
    <name evidence="3" type="ORF">EAH81_21595</name>
</gene>
<dbReference type="Gene3D" id="2.60.40.10">
    <property type="entry name" value="Immunoglobulins"/>
    <property type="match status" value="2"/>
</dbReference>